<sequence length="62" mass="6852">MVSVAKASAMLLQHQNGGNNKPACWRFAAAHPRKPISTSMGLISFFTSHVASDLKRYSYWLA</sequence>
<protein>
    <submittedName>
        <fullName evidence="1">Uncharacterized protein</fullName>
    </submittedName>
</protein>
<evidence type="ECO:0000313" key="1">
    <source>
        <dbReference type="EMBL" id="GKV32657.1"/>
    </source>
</evidence>
<organism evidence="1 2">
    <name type="scientific">Rubroshorea leprosula</name>
    <dbReference type="NCBI Taxonomy" id="152421"/>
    <lineage>
        <taxon>Eukaryota</taxon>
        <taxon>Viridiplantae</taxon>
        <taxon>Streptophyta</taxon>
        <taxon>Embryophyta</taxon>
        <taxon>Tracheophyta</taxon>
        <taxon>Spermatophyta</taxon>
        <taxon>Magnoliopsida</taxon>
        <taxon>eudicotyledons</taxon>
        <taxon>Gunneridae</taxon>
        <taxon>Pentapetalae</taxon>
        <taxon>rosids</taxon>
        <taxon>malvids</taxon>
        <taxon>Malvales</taxon>
        <taxon>Dipterocarpaceae</taxon>
        <taxon>Rubroshorea</taxon>
    </lineage>
</organism>
<accession>A0AAV5L696</accession>
<evidence type="ECO:0000313" key="2">
    <source>
        <dbReference type="Proteomes" id="UP001054252"/>
    </source>
</evidence>
<keyword evidence="2" id="KW-1185">Reference proteome</keyword>
<dbReference type="EMBL" id="BPVZ01000097">
    <property type="protein sequence ID" value="GKV32657.1"/>
    <property type="molecule type" value="Genomic_DNA"/>
</dbReference>
<gene>
    <name evidence="1" type="ORF">SLEP1_g41249</name>
</gene>
<dbReference type="AlphaFoldDB" id="A0AAV5L696"/>
<reference evidence="1 2" key="1">
    <citation type="journal article" date="2021" name="Commun. Biol.">
        <title>The genome of Shorea leprosula (Dipterocarpaceae) highlights the ecological relevance of drought in aseasonal tropical rainforests.</title>
        <authorList>
            <person name="Ng K.K.S."/>
            <person name="Kobayashi M.J."/>
            <person name="Fawcett J.A."/>
            <person name="Hatakeyama M."/>
            <person name="Paape T."/>
            <person name="Ng C.H."/>
            <person name="Ang C.C."/>
            <person name="Tnah L.H."/>
            <person name="Lee C.T."/>
            <person name="Nishiyama T."/>
            <person name="Sese J."/>
            <person name="O'Brien M.J."/>
            <person name="Copetti D."/>
            <person name="Mohd Noor M.I."/>
            <person name="Ong R.C."/>
            <person name="Putra M."/>
            <person name="Sireger I.Z."/>
            <person name="Indrioko S."/>
            <person name="Kosugi Y."/>
            <person name="Izuno A."/>
            <person name="Isagi Y."/>
            <person name="Lee S.L."/>
            <person name="Shimizu K.K."/>
        </authorList>
    </citation>
    <scope>NUCLEOTIDE SEQUENCE [LARGE SCALE GENOMIC DNA]</scope>
    <source>
        <strain evidence="1">214</strain>
    </source>
</reference>
<name>A0AAV5L696_9ROSI</name>
<comment type="caution">
    <text evidence="1">The sequence shown here is derived from an EMBL/GenBank/DDBJ whole genome shotgun (WGS) entry which is preliminary data.</text>
</comment>
<dbReference type="Proteomes" id="UP001054252">
    <property type="component" value="Unassembled WGS sequence"/>
</dbReference>
<proteinExistence type="predicted"/>